<dbReference type="AlphaFoldDB" id="A0A6J8A8G3"/>
<evidence type="ECO:0008006" key="3">
    <source>
        <dbReference type="Google" id="ProtNLM"/>
    </source>
</evidence>
<dbReference type="InterPro" id="IPR043128">
    <property type="entry name" value="Rev_trsase/Diguanyl_cyclase"/>
</dbReference>
<proteinExistence type="predicted"/>
<protein>
    <recommendedName>
        <fullName evidence="3">Reverse transcriptase/retrotransposon-derived protein RNase H-like domain-containing protein</fullName>
    </recommendedName>
</protein>
<dbReference type="SUPFAM" id="SSF56672">
    <property type="entry name" value="DNA/RNA polymerases"/>
    <property type="match status" value="1"/>
</dbReference>
<dbReference type="FunFam" id="3.30.70.270:FF:000063">
    <property type="entry name" value="Zinc knuckle domaincontaining protein"/>
    <property type="match status" value="1"/>
</dbReference>
<keyword evidence="2" id="KW-1185">Reference proteome</keyword>
<accession>A0A6J8A8G3</accession>
<evidence type="ECO:0000313" key="2">
    <source>
        <dbReference type="Proteomes" id="UP000507470"/>
    </source>
</evidence>
<organism evidence="1 2">
    <name type="scientific">Mytilus coruscus</name>
    <name type="common">Sea mussel</name>
    <dbReference type="NCBI Taxonomy" id="42192"/>
    <lineage>
        <taxon>Eukaryota</taxon>
        <taxon>Metazoa</taxon>
        <taxon>Spiralia</taxon>
        <taxon>Lophotrochozoa</taxon>
        <taxon>Mollusca</taxon>
        <taxon>Bivalvia</taxon>
        <taxon>Autobranchia</taxon>
        <taxon>Pteriomorphia</taxon>
        <taxon>Mytilida</taxon>
        <taxon>Mytiloidea</taxon>
        <taxon>Mytilidae</taxon>
        <taxon>Mytilinae</taxon>
        <taxon>Mytilus</taxon>
    </lineage>
</organism>
<dbReference type="EMBL" id="CACVKT020000865">
    <property type="protein sequence ID" value="CAC5363474.1"/>
    <property type="molecule type" value="Genomic_DNA"/>
</dbReference>
<dbReference type="PANTHER" id="PTHR37984:SF5">
    <property type="entry name" value="PROTEIN NYNRIN-LIKE"/>
    <property type="match status" value="1"/>
</dbReference>
<dbReference type="PANTHER" id="PTHR37984">
    <property type="entry name" value="PROTEIN CBG26694"/>
    <property type="match status" value="1"/>
</dbReference>
<dbReference type="Proteomes" id="UP000507470">
    <property type="component" value="Unassembled WGS sequence"/>
</dbReference>
<gene>
    <name evidence="1" type="ORF">MCOR_4892</name>
</gene>
<sequence length="153" mass="18100">MKLYEVWSHFSTDGISADPRKITAIRNTTIPKDIGEFHSFLAMTNYVGRFIPDYSTITEPLRGLSKQDSKWEWTFEQQQSFDKLKNELVDDRVMSCFDPNKETKNTFTFTYIDSLLHWYPITNRLKLFSIVLRQNHQFALKDGYYVYMGTISK</sequence>
<dbReference type="InterPro" id="IPR043502">
    <property type="entry name" value="DNA/RNA_pol_sf"/>
</dbReference>
<dbReference type="OrthoDB" id="6118485at2759"/>
<reference evidence="1 2" key="1">
    <citation type="submission" date="2020-06" db="EMBL/GenBank/DDBJ databases">
        <authorList>
            <person name="Li R."/>
            <person name="Bekaert M."/>
        </authorList>
    </citation>
    <scope>NUCLEOTIDE SEQUENCE [LARGE SCALE GENOMIC DNA]</scope>
    <source>
        <strain evidence="2">wild</strain>
    </source>
</reference>
<evidence type="ECO:0000313" key="1">
    <source>
        <dbReference type="EMBL" id="CAC5363474.1"/>
    </source>
</evidence>
<name>A0A6J8A8G3_MYTCO</name>
<dbReference type="InterPro" id="IPR050951">
    <property type="entry name" value="Retrovirus_Pol_polyprotein"/>
</dbReference>
<dbReference type="Gene3D" id="3.30.70.270">
    <property type="match status" value="1"/>
</dbReference>